<dbReference type="AlphaFoldDB" id="A0A1H9VK59"/>
<accession>A0A1H9VK59</accession>
<dbReference type="STRING" id="587636.SAMN05216199_2393"/>
<protein>
    <submittedName>
        <fullName evidence="2">Uncharacterized protein</fullName>
    </submittedName>
</protein>
<dbReference type="EMBL" id="FOHB01000004">
    <property type="protein sequence ID" value="SES22130.1"/>
    <property type="molecule type" value="Genomic_DNA"/>
</dbReference>
<gene>
    <name evidence="2" type="ORF">SAMN05216199_2393</name>
</gene>
<dbReference type="Proteomes" id="UP000199019">
    <property type="component" value="Unassembled WGS sequence"/>
</dbReference>
<organism evidence="2 3">
    <name type="scientific">Pedococcus cremeus</name>
    <dbReference type="NCBI Taxonomy" id="587636"/>
    <lineage>
        <taxon>Bacteria</taxon>
        <taxon>Bacillati</taxon>
        <taxon>Actinomycetota</taxon>
        <taxon>Actinomycetes</taxon>
        <taxon>Micrococcales</taxon>
        <taxon>Intrasporangiaceae</taxon>
        <taxon>Pedococcus</taxon>
    </lineage>
</organism>
<feature type="region of interest" description="Disordered" evidence="1">
    <location>
        <begin position="176"/>
        <end position="205"/>
    </location>
</feature>
<sequence length="205" mass="20554">MQRAQVRAVVTVPGTLSPVMRRTLSPARVARRLVPLAAAAAALGLSGCQLTNPLQTEQPYTPADGVAVDLSQVQIRDLVVVAEKKGGPGTLSGSVVNRGGQQVSITFAGEGGATADLQVPAYSTERLSGTNQVSLSTVNAEPGGVTTLQVTTQGAGTNIVQVPVVAAQGYYQTLAPTAAPTSGTSGPSNSPTSTPSSTATSSPTS</sequence>
<proteinExistence type="predicted"/>
<feature type="compositionally biased region" description="Low complexity" evidence="1">
    <location>
        <begin position="179"/>
        <end position="205"/>
    </location>
</feature>
<keyword evidence="3" id="KW-1185">Reference proteome</keyword>
<evidence type="ECO:0000256" key="1">
    <source>
        <dbReference type="SAM" id="MobiDB-lite"/>
    </source>
</evidence>
<name>A0A1H9VK59_9MICO</name>
<reference evidence="3" key="1">
    <citation type="submission" date="2016-10" db="EMBL/GenBank/DDBJ databases">
        <authorList>
            <person name="Varghese N."/>
            <person name="Submissions S."/>
        </authorList>
    </citation>
    <scope>NUCLEOTIDE SEQUENCE [LARGE SCALE GENOMIC DNA]</scope>
    <source>
        <strain evidence="3">CGMCC 1.6963</strain>
    </source>
</reference>
<evidence type="ECO:0000313" key="2">
    <source>
        <dbReference type="EMBL" id="SES22130.1"/>
    </source>
</evidence>
<evidence type="ECO:0000313" key="3">
    <source>
        <dbReference type="Proteomes" id="UP000199019"/>
    </source>
</evidence>